<reference evidence="2 3" key="1">
    <citation type="submission" date="2017-03" db="EMBL/GenBank/DDBJ databases">
        <title>Whole genome sequences of fourteen strains of Bradyrhizobium canariense and one strain of Bradyrhizobium japonicum isolated from Lupinus (Papilionoideae: Genisteae) species in Algeria.</title>
        <authorList>
            <person name="Crovadore J."/>
            <person name="Chekireb D."/>
            <person name="Brachmann A."/>
            <person name="Chablais R."/>
            <person name="Cochard B."/>
            <person name="Lefort F."/>
        </authorList>
    </citation>
    <scope>NUCLEOTIDE SEQUENCE [LARGE SCALE GENOMIC DNA]</scope>
    <source>
        <strain evidence="2 3">UBMAN05</strain>
    </source>
</reference>
<name>A0ABX3WT05_9BRAD</name>
<evidence type="ECO:0000313" key="2">
    <source>
        <dbReference type="EMBL" id="OSJ21101.1"/>
    </source>
</evidence>
<feature type="compositionally biased region" description="Polar residues" evidence="1">
    <location>
        <begin position="56"/>
        <end position="65"/>
    </location>
</feature>
<evidence type="ECO:0000256" key="1">
    <source>
        <dbReference type="SAM" id="MobiDB-lite"/>
    </source>
</evidence>
<proteinExistence type="predicted"/>
<dbReference type="EMBL" id="NAFK01000177">
    <property type="protein sequence ID" value="OSJ21101.1"/>
    <property type="molecule type" value="Genomic_DNA"/>
</dbReference>
<protein>
    <submittedName>
        <fullName evidence="2">Uncharacterized protein</fullName>
    </submittedName>
</protein>
<accession>A0ABX3WT05</accession>
<dbReference type="Proteomes" id="UP000193884">
    <property type="component" value="Unassembled WGS sequence"/>
</dbReference>
<feature type="region of interest" description="Disordered" evidence="1">
    <location>
        <begin position="46"/>
        <end position="65"/>
    </location>
</feature>
<evidence type="ECO:0000313" key="3">
    <source>
        <dbReference type="Proteomes" id="UP000193884"/>
    </source>
</evidence>
<organism evidence="2 3">
    <name type="scientific">Bradyrhizobium canariense</name>
    <dbReference type="NCBI Taxonomy" id="255045"/>
    <lineage>
        <taxon>Bacteria</taxon>
        <taxon>Pseudomonadati</taxon>
        <taxon>Pseudomonadota</taxon>
        <taxon>Alphaproteobacteria</taxon>
        <taxon>Hyphomicrobiales</taxon>
        <taxon>Nitrobacteraceae</taxon>
        <taxon>Bradyrhizobium</taxon>
    </lineage>
</organism>
<comment type="caution">
    <text evidence="2">The sequence shown here is derived from an EMBL/GenBank/DDBJ whole genome shotgun (WGS) entry which is preliminary data.</text>
</comment>
<gene>
    <name evidence="2" type="ORF">BST63_35940</name>
</gene>
<keyword evidence="3" id="KW-1185">Reference proteome</keyword>
<sequence length="65" mass="6896">MSGSYPLPTEPEGIVAPLLKRFHSGKISAIMPPYDAEAVFIASKREPSLITPKSPPDSSAISQSV</sequence>